<name>A0ABX8Z4B4_9NEIS</name>
<keyword evidence="5" id="KW-1185">Reference proteome</keyword>
<dbReference type="Pfam" id="PF13462">
    <property type="entry name" value="Thioredoxin_4"/>
    <property type="match status" value="1"/>
</dbReference>
<reference evidence="4 5" key="1">
    <citation type="submission" date="2021-08" db="EMBL/GenBank/DDBJ databases">
        <title>complete genome sequencing of Deefgea sp. D25.</title>
        <authorList>
            <person name="Bae J.-W."/>
            <person name="Gim D.-H."/>
        </authorList>
    </citation>
    <scope>NUCLEOTIDE SEQUENCE [LARGE SCALE GENOMIC DNA]</scope>
    <source>
        <strain evidence="4 5">D25</strain>
    </source>
</reference>
<dbReference type="SUPFAM" id="SSF52833">
    <property type="entry name" value="Thioredoxin-like"/>
    <property type="match status" value="1"/>
</dbReference>
<feature type="domain" description="Thioredoxin-like fold" evidence="3">
    <location>
        <begin position="57"/>
        <end position="207"/>
    </location>
</feature>
<protein>
    <submittedName>
        <fullName evidence="4">Thioredoxin domain-containing protein</fullName>
    </submittedName>
</protein>
<dbReference type="InterPro" id="IPR036249">
    <property type="entry name" value="Thioredoxin-like_sf"/>
</dbReference>
<dbReference type="PROSITE" id="PS00194">
    <property type="entry name" value="THIOREDOXIN_1"/>
    <property type="match status" value="1"/>
</dbReference>
<proteinExistence type="predicted"/>
<dbReference type="RefSeq" id="WP_221005809.1">
    <property type="nucleotide sequence ID" value="NZ_CP081150.1"/>
</dbReference>
<feature type="signal peptide" evidence="2">
    <location>
        <begin position="1"/>
        <end position="19"/>
    </location>
</feature>
<dbReference type="Proteomes" id="UP000825679">
    <property type="component" value="Chromosome"/>
</dbReference>
<dbReference type="EMBL" id="CP081150">
    <property type="protein sequence ID" value="QZA77428.1"/>
    <property type="molecule type" value="Genomic_DNA"/>
</dbReference>
<dbReference type="InterPro" id="IPR017937">
    <property type="entry name" value="Thioredoxin_CS"/>
</dbReference>
<dbReference type="InterPro" id="IPR012336">
    <property type="entry name" value="Thioredoxin-like_fold"/>
</dbReference>
<evidence type="ECO:0000256" key="2">
    <source>
        <dbReference type="SAM" id="SignalP"/>
    </source>
</evidence>
<evidence type="ECO:0000313" key="5">
    <source>
        <dbReference type="Proteomes" id="UP000825679"/>
    </source>
</evidence>
<organism evidence="4 5">
    <name type="scientific">Deefgea tanakiae</name>
    <dbReference type="NCBI Taxonomy" id="2865840"/>
    <lineage>
        <taxon>Bacteria</taxon>
        <taxon>Pseudomonadati</taxon>
        <taxon>Pseudomonadota</taxon>
        <taxon>Betaproteobacteria</taxon>
        <taxon>Neisseriales</taxon>
        <taxon>Chitinibacteraceae</taxon>
        <taxon>Deefgea</taxon>
    </lineage>
</organism>
<feature type="chain" id="PRO_5046878046" evidence="2">
    <location>
        <begin position="20"/>
        <end position="214"/>
    </location>
</feature>
<evidence type="ECO:0000259" key="3">
    <source>
        <dbReference type="Pfam" id="PF13462"/>
    </source>
</evidence>
<evidence type="ECO:0000256" key="1">
    <source>
        <dbReference type="ARBA" id="ARBA00023284"/>
    </source>
</evidence>
<keyword evidence="1" id="KW-0676">Redox-active center</keyword>
<keyword evidence="2" id="KW-0732">Signal</keyword>
<dbReference type="Gene3D" id="3.40.30.10">
    <property type="entry name" value="Glutaredoxin"/>
    <property type="match status" value="1"/>
</dbReference>
<evidence type="ECO:0000313" key="4">
    <source>
        <dbReference type="EMBL" id="QZA77428.1"/>
    </source>
</evidence>
<sequence>MQRRTFLALLAGLPLIARAQTSLEDLQAEAARRTKIFQQQLNQLASSQPKAVYFNAADPVIGAAKAQRSVLVFTDFNCPYCRKIDAILQQVAQESDVRFVLKWQTMMADSSVDAASFALNVWQAARPKYAQVHAALLKAPMPITQQAMLSIAQHTKTEHLLKLPMPAAVASSVELGKQLRIFATPSMLIGNRVMSGMTDAATLKSTIAQWPMSV</sequence>
<accession>A0ABX8Z4B4</accession>
<gene>
    <name evidence="4" type="ORF">K4H28_14255</name>
</gene>